<keyword evidence="1" id="KW-0732">Signal</keyword>
<dbReference type="Pfam" id="PF13860">
    <property type="entry name" value="FlgD_ig"/>
    <property type="match status" value="1"/>
</dbReference>
<proteinExistence type="predicted"/>
<evidence type="ECO:0000256" key="1">
    <source>
        <dbReference type="SAM" id="SignalP"/>
    </source>
</evidence>
<feature type="signal peptide" evidence="1">
    <location>
        <begin position="1"/>
        <end position="21"/>
    </location>
</feature>
<dbReference type="Proteomes" id="UP000885672">
    <property type="component" value="Unassembled WGS sequence"/>
</dbReference>
<feature type="chain" id="PRO_5030944278" description="FlgD/Vpr Ig-like domain-containing protein" evidence="1">
    <location>
        <begin position="22"/>
        <end position="352"/>
    </location>
</feature>
<dbReference type="Gene3D" id="2.60.40.10">
    <property type="entry name" value="Immunoglobulins"/>
    <property type="match status" value="1"/>
</dbReference>
<comment type="caution">
    <text evidence="3">The sequence shown here is derived from an EMBL/GenBank/DDBJ whole genome shotgun (WGS) entry which is preliminary data.</text>
</comment>
<dbReference type="EMBL" id="DSBX01000347">
    <property type="protein sequence ID" value="HDR00403.1"/>
    <property type="molecule type" value="Genomic_DNA"/>
</dbReference>
<organism evidence="3">
    <name type="scientific">candidate division WOR-3 bacterium</name>
    <dbReference type="NCBI Taxonomy" id="2052148"/>
    <lineage>
        <taxon>Bacteria</taxon>
        <taxon>Bacteria division WOR-3</taxon>
    </lineage>
</organism>
<evidence type="ECO:0000259" key="2">
    <source>
        <dbReference type="Pfam" id="PF13860"/>
    </source>
</evidence>
<evidence type="ECO:0000313" key="3">
    <source>
        <dbReference type="EMBL" id="HDR00403.1"/>
    </source>
</evidence>
<dbReference type="InterPro" id="IPR013783">
    <property type="entry name" value="Ig-like_fold"/>
</dbReference>
<gene>
    <name evidence="3" type="ORF">ENN51_09000</name>
</gene>
<feature type="domain" description="FlgD/Vpr Ig-like" evidence="2">
    <location>
        <begin position="262"/>
        <end position="329"/>
    </location>
</feature>
<name>A0A7V0XFQ9_UNCW3</name>
<sequence length="352" mass="37623">MKRLPTLTALMLVLVPVAALALAPPLPLAPPNGTKGPNSKPVLTVDGPGNVVELNFRVYQEDGVGLRLVAEIYTAETAWPVPEGSLVSTMFPSNALPVGDYWWTCRVRDHFGWSEFFAPVWSFSVETTGPDGYAPGIPPEPPALVAPPTGTKSGGLPIVLSIGAPAGLELFHFVVRRTGDDDPVWEGHSTAPNWELPLMLPVEPDIYYWSARVFDGTAWSAFAEPWWSFEIGKPVGGEQTGDVRSPAVRALPQVFPNPTRPGSPTLVRLALDRPARLSAAVYDAAGKRIKTLAAGRACTAGQCEFVWDGTDETGGMVGAGTYLCRITHDDAAEPSVRVAKFVRSGNPTGASR</sequence>
<reference evidence="3" key="1">
    <citation type="journal article" date="2020" name="mSystems">
        <title>Genome- and Community-Level Interaction Insights into Carbon Utilization and Element Cycling Functions of Hydrothermarchaeota in Hydrothermal Sediment.</title>
        <authorList>
            <person name="Zhou Z."/>
            <person name="Liu Y."/>
            <person name="Xu W."/>
            <person name="Pan J."/>
            <person name="Luo Z.H."/>
            <person name="Li M."/>
        </authorList>
    </citation>
    <scope>NUCLEOTIDE SEQUENCE [LARGE SCALE GENOMIC DNA]</scope>
    <source>
        <strain evidence="3">SpSt-1182</strain>
    </source>
</reference>
<dbReference type="Gene3D" id="2.60.40.4070">
    <property type="match status" value="1"/>
</dbReference>
<accession>A0A7V0XFQ9</accession>
<dbReference type="AlphaFoldDB" id="A0A7V0XFQ9"/>
<dbReference type="InterPro" id="IPR025965">
    <property type="entry name" value="FlgD/Vpr_Ig-like"/>
</dbReference>
<protein>
    <recommendedName>
        <fullName evidence="2">FlgD/Vpr Ig-like domain-containing protein</fullName>
    </recommendedName>
</protein>